<dbReference type="GO" id="GO:0051992">
    <property type="term" value="F:UDP-N-acetylmuramoyl-L-alanyl-D-glutamyl-meso-2,6-diaminopimelyl-D-alanyl-D-alanine:undecaprenyl-phosphate transferase activity"/>
    <property type="evidence" value="ECO:0007669"/>
    <property type="project" value="RHEA"/>
</dbReference>
<evidence type="ECO:0000256" key="4">
    <source>
        <dbReference type="ARBA" id="ARBA00022692"/>
    </source>
</evidence>
<dbReference type="GO" id="GO:0008963">
    <property type="term" value="F:phospho-N-acetylmuramoyl-pentapeptide-transferase activity"/>
    <property type="evidence" value="ECO:0007669"/>
    <property type="project" value="UniProtKB-UniRule"/>
</dbReference>
<dbReference type="RefSeq" id="WP_246130524.1">
    <property type="nucleotide sequence ID" value="NZ_BJXB01000002.1"/>
</dbReference>
<keyword evidence="6 7" id="KW-0472">Membrane</keyword>
<feature type="transmembrane region" description="Helical" evidence="7">
    <location>
        <begin position="146"/>
        <end position="166"/>
    </location>
</feature>
<comment type="similarity">
    <text evidence="2 7">Belongs to the glycosyltransferase 4 family. MraY subfamily.</text>
</comment>
<keyword evidence="7" id="KW-0131">Cell cycle</keyword>
<proteinExistence type="inferred from homology"/>
<evidence type="ECO:0000256" key="8">
    <source>
        <dbReference type="PIRSR" id="PIRSR600715-1"/>
    </source>
</evidence>
<feature type="transmembrane region" description="Helical" evidence="7">
    <location>
        <begin position="178"/>
        <end position="207"/>
    </location>
</feature>
<keyword evidence="7" id="KW-0961">Cell wall biogenesis/degradation</keyword>
<comment type="function">
    <text evidence="7">Catalyzes the initial step of the lipid cycle reactions in the biosynthesis of the cell wall peptidoglycan: transfers peptidoglycan precursor phospho-MurNAc-pentapeptide from UDP-MurNAc-pentapeptide onto the lipid carrier undecaprenyl phosphate, yielding undecaprenyl-pyrophosphoryl-MurNAc-pentapeptide, known as lipid I.</text>
</comment>
<organism evidence="9 10">
    <name type="scientific">Deinococcus cellulosilyticus (strain DSM 18568 / NBRC 106333 / KACC 11606 / 5516J-15)</name>
    <dbReference type="NCBI Taxonomy" id="1223518"/>
    <lineage>
        <taxon>Bacteria</taxon>
        <taxon>Thermotogati</taxon>
        <taxon>Deinococcota</taxon>
        <taxon>Deinococci</taxon>
        <taxon>Deinococcales</taxon>
        <taxon>Deinococcaceae</taxon>
        <taxon>Deinococcus</taxon>
    </lineage>
</organism>
<feature type="transmembrane region" description="Helical" evidence="7">
    <location>
        <begin position="121"/>
        <end position="140"/>
    </location>
</feature>
<keyword evidence="7" id="KW-0132">Cell division</keyword>
<comment type="catalytic activity">
    <reaction evidence="7">
        <text>UDP-N-acetyl-alpha-D-muramoyl-L-alanyl-gamma-D-glutamyl-meso-2,6-diaminopimeloyl-D-alanyl-D-alanine + di-trans,octa-cis-undecaprenyl phosphate = di-trans,octa-cis-undecaprenyl diphospho-N-acetyl-alpha-D-muramoyl-L-alanyl-D-glutamyl-meso-2,6-diaminopimeloyl-D-alanyl-D-alanine + UMP</text>
        <dbReference type="Rhea" id="RHEA:28386"/>
        <dbReference type="ChEBI" id="CHEBI:57865"/>
        <dbReference type="ChEBI" id="CHEBI:60392"/>
        <dbReference type="ChEBI" id="CHEBI:61386"/>
        <dbReference type="ChEBI" id="CHEBI:61387"/>
        <dbReference type="EC" id="2.7.8.13"/>
    </reaction>
</comment>
<feature type="transmembrane region" description="Helical" evidence="7">
    <location>
        <begin position="46"/>
        <end position="69"/>
    </location>
</feature>
<feature type="transmembrane region" description="Helical" evidence="7">
    <location>
        <begin position="290"/>
        <end position="309"/>
    </location>
</feature>
<evidence type="ECO:0000256" key="6">
    <source>
        <dbReference type="ARBA" id="ARBA00023136"/>
    </source>
</evidence>
<dbReference type="PROSITE" id="PS01347">
    <property type="entry name" value="MRAY_1"/>
    <property type="match status" value="1"/>
</dbReference>
<dbReference type="EC" id="2.7.8.13" evidence="7"/>
<dbReference type="AlphaFoldDB" id="A0A511MX12"/>
<dbReference type="InterPro" id="IPR003524">
    <property type="entry name" value="PNAcMuramoyl-5peptid_Trfase"/>
</dbReference>
<keyword evidence="10" id="KW-1185">Reference proteome</keyword>
<keyword evidence="7 8" id="KW-0479">Metal-binding</keyword>
<feature type="binding site" evidence="8">
    <location>
        <position position="218"/>
    </location>
    <ligand>
        <name>Mg(2+)</name>
        <dbReference type="ChEBI" id="CHEBI:18420"/>
    </ligand>
</feature>
<dbReference type="InterPro" id="IPR018480">
    <property type="entry name" value="PNAcMuramoyl-5peptid_Trfase_CS"/>
</dbReference>
<protein>
    <recommendedName>
        <fullName evidence="7">Phospho-N-acetylmuramoyl-pentapeptide-transferase</fullName>
        <ecNumber evidence="7">2.7.8.13</ecNumber>
    </recommendedName>
    <alternativeName>
        <fullName evidence="7">UDP-MurNAc-pentapeptide phosphotransferase</fullName>
    </alternativeName>
</protein>
<dbReference type="HAMAP" id="MF_00038">
    <property type="entry name" value="MraY"/>
    <property type="match status" value="1"/>
</dbReference>
<dbReference type="GO" id="GO:0051301">
    <property type="term" value="P:cell division"/>
    <property type="evidence" value="ECO:0007669"/>
    <property type="project" value="UniProtKB-KW"/>
</dbReference>
<comment type="cofactor">
    <cofactor evidence="7 8">
        <name>Mg(2+)</name>
        <dbReference type="ChEBI" id="CHEBI:18420"/>
    </cofactor>
</comment>
<name>A0A511MX12_DEIC1</name>
<dbReference type="EMBL" id="BJXB01000002">
    <property type="protein sequence ID" value="GEM45109.1"/>
    <property type="molecule type" value="Genomic_DNA"/>
</dbReference>
<evidence type="ECO:0000256" key="5">
    <source>
        <dbReference type="ARBA" id="ARBA00022989"/>
    </source>
</evidence>
<gene>
    <name evidence="7 9" type="primary">mraY</name>
    <name evidence="9" type="ORF">DC3_07440</name>
</gene>
<feature type="binding site" evidence="8">
    <location>
        <position position="167"/>
    </location>
    <ligand>
        <name>Mg(2+)</name>
        <dbReference type="ChEBI" id="CHEBI:18420"/>
    </ligand>
</feature>
<dbReference type="GO" id="GO:0071555">
    <property type="term" value="P:cell wall organization"/>
    <property type="evidence" value="ECO:0007669"/>
    <property type="project" value="UniProtKB-KW"/>
</dbReference>
<feature type="transmembrane region" description="Helical" evidence="7">
    <location>
        <begin position="239"/>
        <end position="262"/>
    </location>
</feature>
<reference evidence="9 10" key="1">
    <citation type="submission" date="2019-07" db="EMBL/GenBank/DDBJ databases">
        <title>Whole genome shotgun sequence of Deinococcus cellulosilyticus NBRC 106333.</title>
        <authorList>
            <person name="Hosoyama A."/>
            <person name="Uohara A."/>
            <person name="Ohji S."/>
            <person name="Ichikawa N."/>
        </authorList>
    </citation>
    <scope>NUCLEOTIDE SEQUENCE [LARGE SCALE GENOMIC DNA]</scope>
    <source>
        <strain evidence="9 10">NBRC 106333</strain>
    </source>
</reference>
<dbReference type="GO" id="GO:0005886">
    <property type="term" value="C:plasma membrane"/>
    <property type="evidence" value="ECO:0007669"/>
    <property type="project" value="UniProtKB-SubCell"/>
</dbReference>
<dbReference type="Proteomes" id="UP000321306">
    <property type="component" value="Unassembled WGS sequence"/>
</dbReference>
<dbReference type="PANTHER" id="PTHR22926:SF5">
    <property type="entry name" value="PHOSPHO-N-ACETYLMURAMOYL-PENTAPEPTIDE-TRANSFERASE HOMOLOG"/>
    <property type="match status" value="1"/>
</dbReference>
<dbReference type="InterPro" id="IPR000715">
    <property type="entry name" value="Glycosyl_transferase_4"/>
</dbReference>
<keyword evidence="7 8" id="KW-0460">Magnesium</keyword>
<keyword evidence="7" id="KW-0573">Peptidoglycan synthesis</keyword>
<dbReference type="GO" id="GO:0046872">
    <property type="term" value="F:metal ion binding"/>
    <property type="evidence" value="ECO:0007669"/>
    <property type="project" value="UniProtKB-KW"/>
</dbReference>
<dbReference type="PANTHER" id="PTHR22926">
    <property type="entry name" value="PHOSPHO-N-ACETYLMURAMOYL-PENTAPEPTIDE-TRANSFERASE"/>
    <property type="match status" value="1"/>
</dbReference>
<evidence type="ECO:0000256" key="3">
    <source>
        <dbReference type="ARBA" id="ARBA00022679"/>
    </source>
</evidence>
<comment type="caution">
    <text evidence="9">The sequence shown here is derived from an EMBL/GenBank/DDBJ whole genome shotgun (WGS) entry which is preliminary data.</text>
</comment>
<keyword evidence="5 7" id="KW-1133">Transmembrane helix</keyword>
<keyword evidence="3 7" id="KW-0808">Transferase</keyword>
<evidence type="ECO:0000313" key="9">
    <source>
        <dbReference type="EMBL" id="GEM45109.1"/>
    </source>
</evidence>
<evidence type="ECO:0000256" key="2">
    <source>
        <dbReference type="ARBA" id="ARBA00005583"/>
    </source>
</evidence>
<comment type="subcellular location">
    <subcellularLocation>
        <location evidence="7">Cell membrane</location>
        <topology evidence="7">Multi-pass membrane protein</topology>
    </subcellularLocation>
    <subcellularLocation>
        <location evidence="1">Membrane</location>
        <topology evidence="1">Multi-pass membrane protein</topology>
    </subcellularLocation>
</comment>
<keyword evidence="4 7" id="KW-0812">Transmembrane</keyword>
<feature type="transmembrane region" description="Helical" evidence="7">
    <location>
        <begin position="81"/>
        <end position="100"/>
    </location>
</feature>
<sequence>MNYLLNVVWGALAAWFFVGLFLGIARRRGWGQTVRKDGPQTHLLKQGTPTMGGAPFVVALLFVWIINYLQPGIGAVKSQEVVLILSIVLMGIIGLIDDYMIVRAKLTGAAERGGLMARYKIALQITVGLAFGIASARLAHPTTMDWVFWWDLIFNTFVMVGAVNAFNFTDGVDGLCAGVTLIIILPLIGVSPVVAIMAGCIIGYLWYNWKPASIFMGDVGSHALGALAAGAYVLYDHTWLLPIAGIVPVMEILSVSLQVAYFRQTGGKRIFKMTPIHHHFELSGWQEGKVAGRFFAITAVCTALAWGLLGKVQ</sequence>
<dbReference type="CDD" id="cd06852">
    <property type="entry name" value="GT_MraY"/>
    <property type="match status" value="1"/>
</dbReference>
<accession>A0A511MX12</accession>
<dbReference type="PROSITE" id="PS01348">
    <property type="entry name" value="MRAY_2"/>
    <property type="match status" value="1"/>
</dbReference>
<comment type="pathway">
    <text evidence="7">Cell wall biogenesis; peptidoglycan biosynthesis.</text>
</comment>
<keyword evidence="7" id="KW-1003">Cell membrane</keyword>
<feature type="transmembrane region" description="Helical" evidence="7">
    <location>
        <begin position="6"/>
        <end position="25"/>
    </location>
</feature>
<evidence type="ECO:0000313" key="10">
    <source>
        <dbReference type="Proteomes" id="UP000321306"/>
    </source>
</evidence>
<dbReference type="Pfam" id="PF00953">
    <property type="entry name" value="Glycos_transf_4"/>
    <property type="match status" value="1"/>
</dbReference>
<keyword evidence="7" id="KW-0133">Cell shape</keyword>
<dbReference type="GO" id="GO:0009252">
    <property type="term" value="P:peptidoglycan biosynthetic process"/>
    <property type="evidence" value="ECO:0007669"/>
    <property type="project" value="UniProtKB-UniRule"/>
</dbReference>
<dbReference type="UniPathway" id="UPA00219"/>
<evidence type="ECO:0000256" key="1">
    <source>
        <dbReference type="ARBA" id="ARBA00004141"/>
    </source>
</evidence>
<evidence type="ECO:0000256" key="7">
    <source>
        <dbReference type="HAMAP-Rule" id="MF_00038"/>
    </source>
</evidence>
<dbReference type="GO" id="GO:0008360">
    <property type="term" value="P:regulation of cell shape"/>
    <property type="evidence" value="ECO:0007669"/>
    <property type="project" value="UniProtKB-KW"/>
</dbReference>